<sequence length="488" mass="54704">MDTICTVVAPDEQSWGCTIKLSPIDQIAPRDYNVLHLFFRLGDDFSNRDLFRQLETAVLKTARDIPQLACGVRKCANSREELELAYSANFGAHVVFRDLVPIWPHGNFDSLAKEHFPMPKLERRFLLNIDYTQEVLPGLVIQANFIEGGLILTTALHHTICDGTGVSMFHQALARHLRGSTMSDPWPCLEPTINERVGIVSPSTGVHLEEFPHWKRTSGMESFLDPVSFDGEATPVRYSIYSISETKSQELRDRLVQEGGVKVSISDAISAFIWVHVLRARNIDTDAYPNSKLSITVDARSRMTDCHVPTGYWGNFSEPNAVACMCTKFMCGEVSEENTTGMDQSVSTCDSDEALDWSVKLPKAARRVKQAIAAVDNSAVRRLVGLLHQMPKATSLTWNVNRWPGPDMLIVGVNRFPTNIMQYGPLGYSEATRISIGNTEEKPDGRCILLPAQRGEGRGLEIALQYDFATLDRLKESKQFAEYFTWRN</sequence>
<name>A0AAQ3LYK0_9PEZI</name>
<dbReference type="GO" id="GO:0016747">
    <property type="term" value="F:acyltransferase activity, transferring groups other than amino-acyl groups"/>
    <property type="evidence" value="ECO:0007669"/>
    <property type="project" value="TreeGrafter"/>
</dbReference>
<dbReference type="InterPro" id="IPR023213">
    <property type="entry name" value="CAT-like_dom_sf"/>
</dbReference>
<dbReference type="EMBL" id="CP138580">
    <property type="protein sequence ID" value="WPG98194.1"/>
    <property type="molecule type" value="Genomic_DNA"/>
</dbReference>
<dbReference type="PANTHER" id="PTHR31642">
    <property type="entry name" value="TRICHOTHECENE 3-O-ACETYLTRANSFERASE"/>
    <property type="match status" value="1"/>
</dbReference>
<dbReference type="PANTHER" id="PTHR31642:SF315">
    <property type="entry name" value="ACYLTRANSFERASE EASC"/>
    <property type="match status" value="1"/>
</dbReference>
<reference evidence="1 2" key="1">
    <citation type="submission" date="2023-11" db="EMBL/GenBank/DDBJ databases">
        <title>An acidophilic fungus is an integral part of prey digestion in a carnivorous sundew plant.</title>
        <authorList>
            <person name="Tsai I.J."/>
        </authorList>
    </citation>
    <scope>NUCLEOTIDE SEQUENCE [LARGE SCALE GENOMIC DNA]</scope>
    <source>
        <strain evidence="1">169a</strain>
    </source>
</reference>
<dbReference type="Pfam" id="PF02458">
    <property type="entry name" value="Transferase"/>
    <property type="match status" value="1"/>
</dbReference>
<dbReference type="InterPro" id="IPR050317">
    <property type="entry name" value="Plant_Fungal_Acyltransferase"/>
</dbReference>
<accession>A0AAQ3LYK0</accession>
<dbReference type="AlphaFoldDB" id="A0AAQ3LYK0"/>
<gene>
    <name evidence="1" type="ORF">R9X50_00098100</name>
</gene>
<evidence type="ECO:0008006" key="3">
    <source>
        <dbReference type="Google" id="ProtNLM"/>
    </source>
</evidence>
<organism evidence="1 2">
    <name type="scientific">Acrodontium crateriforme</name>
    <dbReference type="NCBI Taxonomy" id="150365"/>
    <lineage>
        <taxon>Eukaryota</taxon>
        <taxon>Fungi</taxon>
        <taxon>Dikarya</taxon>
        <taxon>Ascomycota</taxon>
        <taxon>Pezizomycotina</taxon>
        <taxon>Dothideomycetes</taxon>
        <taxon>Dothideomycetidae</taxon>
        <taxon>Mycosphaerellales</taxon>
        <taxon>Teratosphaeriaceae</taxon>
        <taxon>Acrodontium</taxon>
    </lineage>
</organism>
<protein>
    <recommendedName>
        <fullName evidence="3">Trichothecene 3-O-acetyltransferase</fullName>
    </recommendedName>
</protein>
<evidence type="ECO:0000313" key="1">
    <source>
        <dbReference type="EMBL" id="WPG98194.1"/>
    </source>
</evidence>
<dbReference type="Proteomes" id="UP001303373">
    <property type="component" value="Chromosome 1"/>
</dbReference>
<proteinExistence type="predicted"/>
<keyword evidence="2" id="KW-1185">Reference proteome</keyword>
<dbReference type="Gene3D" id="3.30.559.10">
    <property type="entry name" value="Chloramphenicol acetyltransferase-like domain"/>
    <property type="match status" value="2"/>
</dbReference>
<evidence type="ECO:0000313" key="2">
    <source>
        <dbReference type="Proteomes" id="UP001303373"/>
    </source>
</evidence>